<organism evidence="2 3">
    <name type="scientific">Bemisia tabaci</name>
    <name type="common">Sweetpotato whitefly</name>
    <name type="synonym">Aleurodes tabaci</name>
    <dbReference type="NCBI Taxonomy" id="7038"/>
    <lineage>
        <taxon>Eukaryota</taxon>
        <taxon>Metazoa</taxon>
        <taxon>Ecdysozoa</taxon>
        <taxon>Arthropoda</taxon>
        <taxon>Hexapoda</taxon>
        <taxon>Insecta</taxon>
        <taxon>Pterygota</taxon>
        <taxon>Neoptera</taxon>
        <taxon>Paraneoptera</taxon>
        <taxon>Hemiptera</taxon>
        <taxon>Sternorrhyncha</taxon>
        <taxon>Aleyrodoidea</taxon>
        <taxon>Aleyrodidae</taxon>
        <taxon>Aleyrodinae</taxon>
        <taxon>Bemisia</taxon>
    </lineage>
</organism>
<protein>
    <recommendedName>
        <fullName evidence="4">Transmembrane protein 42</fullName>
    </recommendedName>
</protein>
<dbReference type="SUPFAM" id="SSF103481">
    <property type="entry name" value="Multidrug resistance efflux transporter EmrE"/>
    <property type="match status" value="1"/>
</dbReference>
<proteinExistence type="predicted"/>
<sequence>MAISKSAVRSAVIAGSCAAGGSVCGKLSGMVFFPDSLQSLNYMVQLCFLGMMLLCNAFVWKFYATALQSCSSSLPPTLISTASNYIISALSGCMLFGETTSLLWWSGSALIFIGLGLVTTSRDSSKSQQSKKESEKK</sequence>
<keyword evidence="1" id="KW-0472">Membrane</keyword>
<feature type="transmembrane region" description="Helical" evidence="1">
    <location>
        <begin position="103"/>
        <end position="121"/>
    </location>
</feature>
<keyword evidence="1" id="KW-0812">Transmembrane</keyword>
<dbReference type="Gene3D" id="1.10.3730.20">
    <property type="match status" value="1"/>
</dbReference>
<keyword evidence="3" id="KW-1185">Reference proteome</keyword>
<dbReference type="InterPro" id="IPR037185">
    <property type="entry name" value="EmrE-like"/>
</dbReference>
<name>A0A9P0ADV4_BEMTA</name>
<evidence type="ECO:0000313" key="3">
    <source>
        <dbReference type="Proteomes" id="UP001152759"/>
    </source>
</evidence>
<dbReference type="Proteomes" id="UP001152759">
    <property type="component" value="Chromosome 4"/>
</dbReference>
<evidence type="ECO:0008006" key="4">
    <source>
        <dbReference type="Google" id="ProtNLM"/>
    </source>
</evidence>
<feature type="transmembrane region" description="Helical" evidence="1">
    <location>
        <begin position="40"/>
        <end position="64"/>
    </location>
</feature>
<accession>A0A9P0ADV4</accession>
<dbReference type="AlphaFoldDB" id="A0A9P0ADV4"/>
<gene>
    <name evidence="2" type="ORF">BEMITA_LOCUS7591</name>
</gene>
<dbReference type="PANTHER" id="PTHR31965">
    <property type="entry name" value="TRANSMEMBRANE PROTEIN 42"/>
    <property type="match status" value="1"/>
</dbReference>
<dbReference type="PANTHER" id="PTHR31965:SF1">
    <property type="entry name" value="TRANSMEMBRANE PROTEIN 42"/>
    <property type="match status" value="1"/>
</dbReference>
<feature type="transmembrane region" description="Helical" evidence="1">
    <location>
        <begin position="76"/>
        <end position="97"/>
    </location>
</feature>
<evidence type="ECO:0000256" key="1">
    <source>
        <dbReference type="SAM" id="Phobius"/>
    </source>
</evidence>
<dbReference type="EMBL" id="OU963865">
    <property type="protein sequence ID" value="CAH0388691.1"/>
    <property type="molecule type" value="Genomic_DNA"/>
</dbReference>
<keyword evidence="1" id="KW-1133">Transmembrane helix</keyword>
<dbReference type="InterPro" id="IPR039632">
    <property type="entry name" value="TMEM42"/>
</dbReference>
<reference evidence="2" key="1">
    <citation type="submission" date="2021-12" db="EMBL/GenBank/DDBJ databases">
        <authorList>
            <person name="King R."/>
        </authorList>
    </citation>
    <scope>NUCLEOTIDE SEQUENCE</scope>
</reference>
<evidence type="ECO:0000313" key="2">
    <source>
        <dbReference type="EMBL" id="CAH0388691.1"/>
    </source>
</evidence>